<evidence type="ECO:0000256" key="1">
    <source>
        <dbReference type="ARBA" id="ARBA00022649"/>
    </source>
</evidence>
<dbReference type="GO" id="GO:0016787">
    <property type="term" value="F:hydrolase activity"/>
    <property type="evidence" value="ECO:0007669"/>
    <property type="project" value="UniProtKB-KW"/>
</dbReference>
<keyword evidence="2" id="KW-0540">Nuclease</keyword>
<evidence type="ECO:0000256" key="3">
    <source>
        <dbReference type="ARBA" id="ARBA00022759"/>
    </source>
</evidence>
<keyword evidence="6" id="KW-0346">Stress response</keyword>
<proteinExistence type="predicted"/>
<dbReference type="AlphaFoldDB" id="A0A645G964"/>
<dbReference type="Pfam" id="PF07927">
    <property type="entry name" value="HicA_toxin"/>
    <property type="match status" value="1"/>
</dbReference>
<name>A0A645G964_9ZZZZ</name>
<gene>
    <name evidence="7" type="ORF">SDC9_169722</name>
</gene>
<dbReference type="GO" id="GO:0003729">
    <property type="term" value="F:mRNA binding"/>
    <property type="evidence" value="ECO:0007669"/>
    <property type="project" value="InterPro"/>
</dbReference>
<dbReference type="EMBL" id="VSSQ01070552">
    <property type="protein sequence ID" value="MPN22339.1"/>
    <property type="molecule type" value="Genomic_DNA"/>
</dbReference>
<sequence>MGRTISSREIIAMLKAKGWEKVASIGDHVQFKHPHKKGKVTVKHPEKDISGALLKSIEKQAGIRLK</sequence>
<accession>A0A645G964</accession>
<evidence type="ECO:0000256" key="2">
    <source>
        <dbReference type="ARBA" id="ARBA00022722"/>
    </source>
</evidence>
<comment type="caution">
    <text evidence="7">The sequence shown here is derived from an EMBL/GenBank/DDBJ whole genome shotgun (WGS) entry which is preliminary data.</text>
</comment>
<keyword evidence="4" id="KW-0378">Hydrolase</keyword>
<keyword evidence="3" id="KW-0255">Endonuclease</keyword>
<reference evidence="7" key="1">
    <citation type="submission" date="2019-08" db="EMBL/GenBank/DDBJ databases">
        <authorList>
            <person name="Kucharzyk K."/>
            <person name="Murdoch R.W."/>
            <person name="Higgins S."/>
            <person name="Loffler F."/>
        </authorList>
    </citation>
    <scope>NUCLEOTIDE SEQUENCE</scope>
</reference>
<evidence type="ECO:0000256" key="4">
    <source>
        <dbReference type="ARBA" id="ARBA00022801"/>
    </source>
</evidence>
<dbReference type="GO" id="GO:0004519">
    <property type="term" value="F:endonuclease activity"/>
    <property type="evidence" value="ECO:0007669"/>
    <property type="project" value="UniProtKB-KW"/>
</dbReference>
<protein>
    <recommendedName>
        <fullName evidence="8">Addiction module toxin, HicA family</fullName>
    </recommendedName>
</protein>
<dbReference type="SUPFAM" id="SSF54786">
    <property type="entry name" value="YcfA/nrd intein domain"/>
    <property type="match status" value="1"/>
</dbReference>
<evidence type="ECO:0000256" key="5">
    <source>
        <dbReference type="ARBA" id="ARBA00022884"/>
    </source>
</evidence>
<evidence type="ECO:0000256" key="6">
    <source>
        <dbReference type="ARBA" id="ARBA00023016"/>
    </source>
</evidence>
<dbReference type="InterPro" id="IPR012933">
    <property type="entry name" value="HicA_mRNA_interferase"/>
</dbReference>
<evidence type="ECO:0000313" key="7">
    <source>
        <dbReference type="EMBL" id="MPN22339.1"/>
    </source>
</evidence>
<organism evidence="7">
    <name type="scientific">bioreactor metagenome</name>
    <dbReference type="NCBI Taxonomy" id="1076179"/>
    <lineage>
        <taxon>unclassified sequences</taxon>
        <taxon>metagenomes</taxon>
        <taxon>ecological metagenomes</taxon>
    </lineage>
</organism>
<dbReference type="Gene3D" id="3.30.920.30">
    <property type="entry name" value="Hypothetical protein"/>
    <property type="match status" value="1"/>
</dbReference>
<dbReference type="InterPro" id="IPR038570">
    <property type="entry name" value="HicA_sf"/>
</dbReference>
<evidence type="ECO:0008006" key="8">
    <source>
        <dbReference type="Google" id="ProtNLM"/>
    </source>
</evidence>
<keyword evidence="5" id="KW-0694">RNA-binding</keyword>
<keyword evidence="1" id="KW-1277">Toxin-antitoxin system</keyword>